<dbReference type="AlphaFoldDB" id="A0A077ZEG8"/>
<reference evidence="1" key="2">
    <citation type="submission" date="2014-03" db="EMBL/GenBank/DDBJ databases">
        <title>The whipworm genome and dual-species transcriptomics of an intimate host-pathogen interaction.</title>
        <authorList>
            <person name="Foth B.J."/>
            <person name="Tsai I.J."/>
            <person name="Reid A.J."/>
            <person name="Bancroft A.J."/>
            <person name="Nichol S."/>
            <person name="Tracey A."/>
            <person name="Holroyd N."/>
            <person name="Cotton J.A."/>
            <person name="Stanley E.J."/>
            <person name="Zarowiecki M."/>
            <person name="Liu J.Z."/>
            <person name="Huckvale T."/>
            <person name="Cooper P.J."/>
            <person name="Grencis R.K."/>
            <person name="Berriman M."/>
        </authorList>
    </citation>
    <scope>NUCLEOTIDE SEQUENCE [LARGE SCALE GENOMIC DNA]</scope>
</reference>
<name>A0A077ZEG8_TRITR</name>
<organism evidence="1 2">
    <name type="scientific">Trichuris trichiura</name>
    <name type="common">Whipworm</name>
    <name type="synonym">Trichocephalus trichiurus</name>
    <dbReference type="NCBI Taxonomy" id="36087"/>
    <lineage>
        <taxon>Eukaryota</taxon>
        <taxon>Metazoa</taxon>
        <taxon>Ecdysozoa</taxon>
        <taxon>Nematoda</taxon>
        <taxon>Enoplea</taxon>
        <taxon>Dorylaimia</taxon>
        <taxon>Trichinellida</taxon>
        <taxon>Trichuridae</taxon>
        <taxon>Trichuris</taxon>
    </lineage>
</organism>
<sequence>MRRHMKLHGVHKIHGVIHSQVNVSFWERLPYHRQQSVTGVVPGLMHCLISSINVWLLRRSTGTRKDSLVFRHTPPRDPLSWLLPAIVRMSLGEEGLIDLDDVAWATNHAWVAEHRLSGNVPLALPPGHR</sequence>
<dbReference type="Proteomes" id="UP000030665">
    <property type="component" value="Unassembled WGS sequence"/>
</dbReference>
<keyword evidence="2" id="KW-1185">Reference proteome</keyword>
<gene>
    <name evidence="1" type="ORF">TTRE_0000653101</name>
</gene>
<protein>
    <submittedName>
        <fullName evidence="1">Uncharacterized protein</fullName>
    </submittedName>
</protein>
<accession>A0A077ZEG8</accession>
<evidence type="ECO:0000313" key="1">
    <source>
        <dbReference type="EMBL" id="CDW58224.1"/>
    </source>
</evidence>
<evidence type="ECO:0000313" key="2">
    <source>
        <dbReference type="Proteomes" id="UP000030665"/>
    </source>
</evidence>
<dbReference type="EMBL" id="HG806288">
    <property type="protein sequence ID" value="CDW58224.1"/>
    <property type="molecule type" value="Genomic_DNA"/>
</dbReference>
<reference evidence="1" key="1">
    <citation type="submission" date="2014-01" db="EMBL/GenBank/DDBJ databases">
        <authorList>
            <person name="Aslett M."/>
        </authorList>
    </citation>
    <scope>NUCLEOTIDE SEQUENCE</scope>
</reference>
<proteinExistence type="predicted"/>